<feature type="transmembrane region" description="Helical" evidence="1">
    <location>
        <begin position="99"/>
        <end position="117"/>
    </location>
</feature>
<keyword evidence="1" id="KW-0997">Cell inner membrane</keyword>
<dbReference type="PANTHER" id="PTHR34300:SF1">
    <property type="entry name" value="QUEUOSINE PRECURSOR TRANSPORTER"/>
    <property type="match status" value="1"/>
</dbReference>
<feature type="transmembrane region" description="Helical" evidence="1">
    <location>
        <begin position="16"/>
        <end position="35"/>
    </location>
</feature>
<evidence type="ECO:0000256" key="1">
    <source>
        <dbReference type="HAMAP-Rule" id="MF_02088"/>
    </source>
</evidence>
<evidence type="ECO:0000313" key="2">
    <source>
        <dbReference type="EMBL" id="MBX4335935.1"/>
    </source>
</evidence>
<evidence type="ECO:0000313" key="3">
    <source>
        <dbReference type="Proteomes" id="UP000746918"/>
    </source>
</evidence>
<protein>
    <recommendedName>
        <fullName evidence="1">Probable queuosine precursor transporter</fullName>
        <shortName evidence="1">Q precursor transporter</shortName>
    </recommendedName>
</protein>
<feature type="transmembrane region" description="Helical" evidence="1">
    <location>
        <begin position="77"/>
        <end position="93"/>
    </location>
</feature>
<dbReference type="RefSeq" id="WP_220717292.1">
    <property type="nucleotide sequence ID" value="NZ_JAIFRO010000004.1"/>
</dbReference>
<dbReference type="Proteomes" id="UP000746918">
    <property type="component" value="Unassembled WGS sequence"/>
</dbReference>
<accession>A0ABS7I687</accession>
<feature type="transmembrane region" description="Helical" evidence="1">
    <location>
        <begin position="188"/>
        <end position="209"/>
    </location>
</feature>
<reference evidence="2 3" key="1">
    <citation type="submission" date="2021-08" db="EMBL/GenBank/DDBJ databases">
        <title>Bartonella raoulti 094 sp. nov.</title>
        <authorList>
            <person name="Zgheib R."/>
            <person name="Hammoud A."/>
        </authorList>
    </citation>
    <scope>NUCLEOTIDE SEQUENCE [LARGE SCALE GENOMIC DNA]</scope>
    <source>
        <strain evidence="2 3">094</strain>
    </source>
</reference>
<keyword evidence="1" id="KW-0812">Transmembrane</keyword>
<dbReference type="PANTHER" id="PTHR34300">
    <property type="entry name" value="QUEUOSINE PRECURSOR TRANSPORTER-RELATED"/>
    <property type="match status" value="1"/>
</dbReference>
<keyword evidence="1" id="KW-0472">Membrane</keyword>
<keyword evidence="1" id="KW-1133">Transmembrane helix</keyword>
<dbReference type="InterPro" id="IPR003744">
    <property type="entry name" value="YhhQ"/>
</dbReference>
<proteinExistence type="inferred from homology"/>
<sequence length="229" mass="25653">MSSKHDLLLAWQKRRYIAFSVLAMCCTVTASNILVQYPVYWFGLNELLTYGAFTYPFAFLVNDLTNRFYGPTAARRVVYAGFFAGIFVSWILATPRLAIASSLAFLFGQLLDIVVFAPLRRKTWWKAPLAAALVGSALDTVLFFSLAFSSFFAFFDHITHYPNSSLIGNTVLGAIEIPVWLSLAFGDFSVKIVMSLFMLIPYGTILSILKLPLYQNFSKDKASLASHHK</sequence>
<dbReference type="EMBL" id="JAIFRO010000004">
    <property type="protein sequence ID" value="MBX4335935.1"/>
    <property type="molecule type" value="Genomic_DNA"/>
</dbReference>
<keyword evidence="1" id="KW-0813">Transport</keyword>
<feature type="transmembrane region" description="Helical" evidence="1">
    <location>
        <begin position="129"/>
        <end position="155"/>
    </location>
</feature>
<gene>
    <name evidence="2" type="ORF">K3248_04955</name>
</gene>
<name>A0ABS7I687_9HYPH</name>
<dbReference type="HAMAP" id="MF_02088">
    <property type="entry name" value="Q_prec_transport"/>
    <property type="match status" value="1"/>
</dbReference>
<keyword evidence="3" id="KW-1185">Reference proteome</keyword>
<comment type="function">
    <text evidence="1">Involved in the import of queuosine (Q) precursors, required for Q precursor salvage.</text>
</comment>
<dbReference type="Pfam" id="PF02592">
    <property type="entry name" value="Vut_1"/>
    <property type="match status" value="1"/>
</dbReference>
<comment type="subcellular location">
    <subcellularLocation>
        <location evidence="1">Cell inner membrane</location>
        <topology evidence="1">Multi-pass membrane protein</topology>
    </subcellularLocation>
</comment>
<feature type="transmembrane region" description="Helical" evidence="1">
    <location>
        <begin position="47"/>
        <end position="65"/>
    </location>
</feature>
<comment type="similarity">
    <text evidence="1">Belongs to the vitamin uptake transporter (VUT/ECF) (TC 2.A.88) family. Q precursor transporter subfamily.</text>
</comment>
<keyword evidence="1" id="KW-1003">Cell membrane</keyword>
<comment type="caution">
    <text evidence="2">The sequence shown here is derived from an EMBL/GenBank/DDBJ whole genome shotgun (WGS) entry which is preliminary data.</text>
</comment>
<organism evidence="2 3">
    <name type="scientific">Bartonella raoultii</name>
    <dbReference type="NCBI Taxonomy" id="1457020"/>
    <lineage>
        <taxon>Bacteria</taxon>
        <taxon>Pseudomonadati</taxon>
        <taxon>Pseudomonadota</taxon>
        <taxon>Alphaproteobacteria</taxon>
        <taxon>Hyphomicrobiales</taxon>
        <taxon>Bartonellaceae</taxon>
        <taxon>Bartonella</taxon>
    </lineage>
</organism>